<gene>
    <name evidence="1" type="ORF">JIN87_11090</name>
</gene>
<reference evidence="1" key="1">
    <citation type="submission" date="2021-01" db="EMBL/GenBank/DDBJ databases">
        <title>Modified the classification status of verrucomicrobia.</title>
        <authorList>
            <person name="Feng X."/>
        </authorList>
    </citation>
    <scope>NUCLEOTIDE SEQUENCE</scope>
    <source>
        <strain evidence="1">KCTC 13126</strain>
    </source>
</reference>
<evidence type="ECO:0000313" key="2">
    <source>
        <dbReference type="Proteomes" id="UP000617628"/>
    </source>
</evidence>
<keyword evidence="2" id="KW-1185">Reference proteome</keyword>
<name>A0A934S1K0_9BACT</name>
<dbReference type="RefSeq" id="WP_200355628.1">
    <property type="nucleotide sequence ID" value="NZ_JAENIL010000018.1"/>
</dbReference>
<accession>A0A934S1K0</accession>
<dbReference type="Proteomes" id="UP000617628">
    <property type="component" value="Unassembled WGS sequence"/>
</dbReference>
<proteinExistence type="predicted"/>
<dbReference type="AlphaFoldDB" id="A0A934S1K0"/>
<sequence>MKKGIDMENCRSTVVVAKVPQTQLSESSGEFVIANSSTGIGARLGLWVGKWDSRKPEGALKFSSCDEVAEQGGVFVIDSPFAYLSFGPSSQEFSDVGRREK</sequence>
<protein>
    <submittedName>
        <fullName evidence="1">Uncharacterized protein</fullName>
    </submittedName>
</protein>
<comment type="caution">
    <text evidence="1">The sequence shown here is derived from an EMBL/GenBank/DDBJ whole genome shotgun (WGS) entry which is preliminary data.</text>
</comment>
<dbReference type="EMBL" id="JAENIL010000018">
    <property type="protein sequence ID" value="MBK1877413.1"/>
    <property type="molecule type" value="Genomic_DNA"/>
</dbReference>
<organism evidence="1 2">
    <name type="scientific">Pelagicoccus mobilis</name>
    <dbReference type="NCBI Taxonomy" id="415221"/>
    <lineage>
        <taxon>Bacteria</taxon>
        <taxon>Pseudomonadati</taxon>
        <taxon>Verrucomicrobiota</taxon>
        <taxon>Opitutia</taxon>
        <taxon>Puniceicoccales</taxon>
        <taxon>Pelagicoccaceae</taxon>
        <taxon>Pelagicoccus</taxon>
    </lineage>
</organism>
<evidence type="ECO:0000313" key="1">
    <source>
        <dbReference type="EMBL" id="MBK1877413.1"/>
    </source>
</evidence>